<feature type="compositionally biased region" description="Low complexity" evidence="1">
    <location>
        <begin position="280"/>
        <end position="292"/>
    </location>
</feature>
<feature type="region of interest" description="Disordered" evidence="1">
    <location>
        <begin position="1"/>
        <end position="56"/>
    </location>
</feature>
<protein>
    <submittedName>
        <fullName evidence="2">Uncharacterized protein</fullName>
    </submittedName>
</protein>
<keyword evidence="3" id="KW-1185">Reference proteome</keyword>
<sequence length="428" mass="47131">MAPSLEDAIRRQCSPSGERSRSSSYTRVRIDGSTGNSVVVSAAGPASDPQPQSSFKEGLNCYSHEYSNTAYGLSRTQSFHDGLAGDFNALESGKTRLQRAPSVDEILESVKTLRARKTMVKSTPDLLSPQEPVYHSASLPRHKGSKGKGSRAAGTSSLLGVRYNGPSSNESLYERVPEPDYEQIPESLVGGTPYYENVCRGNNHYENVHLKGEVIYDSPRPTDHSLHHHYDKVHSSADLHYENVKFDAPVYENVDEKEPTYMNVNGTAKSSNVYANLDTGGSSNKKSGSLKSSKSRSNKVTISGNSMMQGTTYDVPRAATHIYDSPQRQVRSVASTQASEYDTPKNNRSILPQSTQIVLKAKNDQKSKIDDIFADCDKDSLEGDRDREPDIPSPEIERCGLRVMDILRAPTKVIVFLGWSEFATSEHT</sequence>
<evidence type="ECO:0000313" key="2">
    <source>
        <dbReference type="EMBL" id="ROT61503.1"/>
    </source>
</evidence>
<accession>A0A3R7LWZ7</accession>
<dbReference type="EMBL" id="QCYY01004133">
    <property type="protein sequence ID" value="ROT61503.1"/>
    <property type="molecule type" value="Genomic_DNA"/>
</dbReference>
<feature type="region of interest" description="Disordered" evidence="1">
    <location>
        <begin position="275"/>
        <end position="348"/>
    </location>
</feature>
<organism evidence="2 3">
    <name type="scientific">Penaeus vannamei</name>
    <name type="common">Whiteleg shrimp</name>
    <name type="synonym">Litopenaeus vannamei</name>
    <dbReference type="NCBI Taxonomy" id="6689"/>
    <lineage>
        <taxon>Eukaryota</taxon>
        <taxon>Metazoa</taxon>
        <taxon>Ecdysozoa</taxon>
        <taxon>Arthropoda</taxon>
        <taxon>Crustacea</taxon>
        <taxon>Multicrustacea</taxon>
        <taxon>Malacostraca</taxon>
        <taxon>Eumalacostraca</taxon>
        <taxon>Eucarida</taxon>
        <taxon>Decapoda</taxon>
        <taxon>Dendrobranchiata</taxon>
        <taxon>Penaeoidea</taxon>
        <taxon>Penaeidae</taxon>
        <taxon>Penaeus</taxon>
    </lineage>
</organism>
<proteinExistence type="predicted"/>
<reference evidence="2 3" key="1">
    <citation type="submission" date="2018-04" db="EMBL/GenBank/DDBJ databases">
        <authorList>
            <person name="Zhang X."/>
            <person name="Yuan J."/>
            <person name="Li F."/>
            <person name="Xiang J."/>
        </authorList>
    </citation>
    <scope>NUCLEOTIDE SEQUENCE [LARGE SCALE GENOMIC DNA]</scope>
    <source>
        <tissue evidence="2">Muscle</tissue>
    </source>
</reference>
<gene>
    <name evidence="2" type="ORF">C7M84_020713</name>
</gene>
<name>A0A3R7LWZ7_PENVA</name>
<reference evidence="2 3" key="2">
    <citation type="submission" date="2019-01" db="EMBL/GenBank/DDBJ databases">
        <title>The decoding of complex shrimp genome reveals the adaptation for benthos swimmer, frequently molting mechanism and breeding impact on genome.</title>
        <authorList>
            <person name="Sun Y."/>
            <person name="Gao Y."/>
            <person name="Yu Y."/>
        </authorList>
    </citation>
    <scope>NUCLEOTIDE SEQUENCE [LARGE SCALE GENOMIC DNA]</scope>
    <source>
        <tissue evidence="2">Muscle</tissue>
    </source>
</reference>
<dbReference type="OrthoDB" id="6377876at2759"/>
<feature type="compositionally biased region" description="Basic residues" evidence="1">
    <location>
        <begin position="140"/>
        <end position="149"/>
    </location>
</feature>
<evidence type="ECO:0000313" key="3">
    <source>
        <dbReference type="Proteomes" id="UP000283509"/>
    </source>
</evidence>
<dbReference type="AlphaFoldDB" id="A0A3R7LWZ7"/>
<feature type="region of interest" description="Disordered" evidence="1">
    <location>
        <begin position="125"/>
        <end position="175"/>
    </location>
</feature>
<feature type="compositionally biased region" description="Low complexity" evidence="1">
    <location>
        <begin position="14"/>
        <end position="27"/>
    </location>
</feature>
<comment type="caution">
    <text evidence="2">The sequence shown here is derived from an EMBL/GenBank/DDBJ whole genome shotgun (WGS) entry which is preliminary data.</text>
</comment>
<evidence type="ECO:0000256" key="1">
    <source>
        <dbReference type="SAM" id="MobiDB-lite"/>
    </source>
</evidence>
<dbReference type="Proteomes" id="UP000283509">
    <property type="component" value="Unassembled WGS sequence"/>
</dbReference>
<feature type="compositionally biased region" description="Polar residues" evidence="1">
    <location>
        <begin position="300"/>
        <end position="312"/>
    </location>
</feature>
<feature type="compositionally biased region" description="Polar residues" evidence="1">
    <location>
        <begin position="326"/>
        <end position="348"/>
    </location>
</feature>